<sequence length="77" mass="9054">MPRPTIGADCKDFVKGWNEIENDCRRRLLNKTIQHVEDIINDCNRKIQSVFDSVDNNKRLEIEMLVDEKLKPVLKKS</sequence>
<reference evidence="2" key="1">
    <citation type="submission" date="2021-02" db="EMBL/GenBank/DDBJ databases">
        <authorList>
            <person name="Nowell W R."/>
        </authorList>
    </citation>
    <scope>NUCLEOTIDE SEQUENCE</scope>
</reference>
<organism evidence="2 5">
    <name type="scientific">Didymodactylos carnosus</name>
    <dbReference type="NCBI Taxonomy" id="1234261"/>
    <lineage>
        <taxon>Eukaryota</taxon>
        <taxon>Metazoa</taxon>
        <taxon>Spiralia</taxon>
        <taxon>Gnathifera</taxon>
        <taxon>Rotifera</taxon>
        <taxon>Eurotatoria</taxon>
        <taxon>Bdelloidea</taxon>
        <taxon>Philodinida</taxon>
        <taxon>Philodinidae</taxon>
        <taxon>Didymodactylos</taxon>
    </lineage>
</organism>
<dbReference type="AlphaFoldDB" id="A0A815Y7L0"/>
<keyword evidence="5" id="KW-1185">Reference proteome</keyword>
<evidence type="ECO:0000313" key="5">
    <source>
        <dbReference type="Proteomes" id="UP000663829"/>
    </source>
</evidence>
<evidence type="ECO:0000313" key="1">
    <source>
        <dbReference type="EMBL" id="CAF1513930.1"/>
    </source>
</evidence>
<evidence type="ECO:0000313" key="4">
    <source>
        <dbReference type="EMBL" id="CAF4428669.1"/>
    </source>
</evidence>
<dbReference type="Proteomes" id="UP000677228">
    <property type="component" value="Unassembled WGS sequence"/>
</dbReference>
<dbReference type="Proteomes" id="UP000682733">
    <property type="component" value="Unassembled WGS sequence"/>
</dbReference>
<dbReference type="EMBL" id="CAJOBA010057588">
    <property type="protein sequence ID" value="CAF4301478.1"/>
    <property type="molecule type" value="Genomic_DNA"/>
</dbReference>
<name>A0A815Y7L0_9BILA</name>
<dbReference type="EMBL" id="CAJNOK010035499">
    <property type="protein sequence ID" value="CAF1513930.1"/>
    <property type="molecule type" value="Genomic_DNA"/>
</dbReference>
<dbReference type="EMBL" id="CAJOBC010094888">
    <property type="protein sequence ID" value="CAF4428669.1"/>
    <property type="molecule type" value="Genomic_DNA"/>
</dbReference>
<dbReference type="Proteomes" id="UP000663829">
    <property type="component" value="Unassembled WGS sequence"/>
</dbReference>
<evidence type="ECO:0000313" key="2">
    <source>
        <dbReference type="EMBL" id="CAF1566349.1"/>
    </source>
</evidence>
<proteinExistence type="predicted"/>
<evidence type="ECO:0000313" key="3">
    <source>
        <dbReference type="EMBL" id="CAF4301478.1"/>
    </source>
</evidence>
<dbReference type="Proteomes" id="UP000681722">
    <property type="component" value="Unassembled WGS sequence"/>
</dbReference>
<accession>A0A815Y7L0</accession>
<protein>
    <submittedName>
        <fullName evidence="2">Uncharacterized protein</fullName>
    </submittedName>
</protein>
<comment type="caution">
    <text evidence="2">The sequence shown here is derived from an EMBL/GenBank/DDBJ whole genome shotgun (WGS) entry which is preliminary data.</text>
</comment>
<gene>
    <name evidence="2" type="ORF">GPM918_LOCUS40100</name>
    <name evidence="1" type="ORF">OVA965_LOCUS37494</name>
    <name evidence="4" type="ORF">SRO942_LOCUS41023</name>
    <name evidence="3" type="ORF">TMI583_LOCUS38579</name>
</gene>
<dbReference type="EMBL" id="CAJNOQ010029093">
    <property type="protein sequence ID" value="CAF1566349.1"/>
    <property type="molecule type" value="Genomic_DNA"/>
</dbReference>